<protein>
    <submittedName>
        <fullName evidence="4">Growth arrest and DNA damage-inducible protein GADD45 alpha-like</fullName>
    </submittedName>
</protein>
<dbReference type="GO" id="GO:0005634">
    <property type="term" value="C:nucleus"/>
    <property type="evidence" value="ECO:0007669"/>
    <property type="project" value="InterPro"/>
</dbReference>
<dbReference type="FunCoup" id="A0A1S3J875">
    <property type="interactions" value="398"/>
</dbReference>
<evidence type="ECO:0000259" key="2">
    <source>
        <dbReference type="Pfam" id="PF01248"/>
    </source>
</evidence>
<comment type="similarity">
    <text evidence="1">Belongs to the GADD45 family.</text>
</comment>
<dbReference type="PANTHER" id="PTHR10411:SF8">
    <property type="entry name" value="FI09246P"/>
    <property type="match status" value="1"/>
</dbReference>
<dbReference type="Proteomes" id="UP000085678">
    <property type="component" value="Unplaced"/>
</dbReference>
<dbReference type="PANTHER" id="PTHR10411">
    <property type="entry name" value="GROWTH ARREST AND DNA DAMAGE-INDUCIBLE PROTEIN GADD45"/>
    <property type="match status" value="1"/>
</dbReference>
<gene>
    <name evidence="4" type="primary">LOC106170635</name>
</gene>
<dbReference type="GO" id="GO:0051726">
    <property type="term" value="P:regulation of cell cycle"/>
    <property type="evidence" value="ECO:0007669"/>
    <property type="project" value="InterPro"/>
</dbReference>
<organism evidence="3 4">
    <name type="scientific">Lingula anatina</name>
    <name type="common">Brachiopod</name>
    <name type="synonym">Lingula unguis</name>
    <dbReference type="NCBI Taxonomy" id="7574"/>
    <lineage>
        <taxon>Eukaryota</taxon>
        <taxon>Metazoa</taxon>
        <taxon>Spiralia</taxon>
        <taxon>Lophotrochozoa</taxon>
        <taxon>Brachiopoda</taxon>
        <taxon>Linguliformea</taxon>
        <taxon>Lingulata</taxon>
        <taxon>Lingulida</taxon>
        <taxon>Linguloidea</taxon>
        <taxon>Lingulidae</taxon>
        <taxon>Lingula</taxon>
    </lineage>
</organism>
<dbReference type="GO" id="GO:0005737">
    <property type="term" value="C:cytoplasm"/>
    <property type="evidence" value="ECO:0007669"/>
    <property type="project" value="TreeGrafter"/>
</dbReference>
<proteinExistence type="inferred from homology"/>
<dbReference type="OrthoDB" id="5976967at2759"/>
<sequence>MGYQESLRTISYLQMNNNNNGMTLHGVGRSTLTTRPNAISVSLQLSLQEAKETNRVTCGVYQAARRLEESSDHVMLCVLAADTLDNLELCIHFTLLEAYCWENDIQVIKVDSATKLGKLLLGDSLPANDNDFAAGRSNNAQSLDCALVEFSKENNSPADEEVLTFSKASEGVLPRPVIDLPE</sequence>
<dbReference type="AlphaFoldDB" id="A0A1S3J875"/>
<evidence type="ECO:0000313" key="4">
    <source>
        <dbReference type="RefSeq" id="XP_013406064.1"/>
    </source>
</evidence>
<keyword evidence="3" id="KW-1185">Reference proteome</keyword>
<name>A0A1S3J875_LINAN</name>
<dbReference type="SUPFAM" id="SSF55315">
    <property type="entry name" value="L30e-like"/>
    <property type="match status" value="1"/>
</dbReference>
<dbReference type="InterPro" id="IPR029064">
    <property type="entry name" value="Ribosomal_eL30-like_sf"/>
</dbReference>
<dbReference type="InterPro" id="IPR024824">
    <property type="entry name" value="GADD45"/>
</dbReference>
<reference evidence="4" key="1">
    <citation type="submission" date="2025-08" db="UniProtKB">
        <authorList>
            <consortium name="RefSeq"/>
        </authorList>
    </citation>
    <scope>IDENTIFICATION</scope>
    <source>
        <tissue evidence="4">Gonads</tissue>
    </source>
</reference>
<feature type="domain" description="Ribosomal protein eL8/eL30/eS12/Gadd45" evidence="2">
    <location>
        <begin position="46"/>
        <end position="120"/>
    </location>
</feature>
<evidence type="ECO:0000313" key="3">
    <source>
        <dbReference type="Proteomes" id="UP000085678"/>
    </source>
</evidence>
<dbReference type="Pfam" id="PF01248">
    <property type="entry name" value="Ribosomal_L7Ae"/>
    <property type="match status" value="1"/>
</dbReference>
<dbReference type="InParanoid" id="A0A1S3J875"/>
<accession>A0A1S3J875</accession>
<dbReference type="RefSeq" id="XP_013406064.1">
    <property type="nucleotide sequence ID" value="XM_013550610.1"/>
</dbReference>
<dbReference type="InterPro" id="IPR004038">
    <property type="entry name" value="Ribosomal_eL8/eL30/eS12/Gad45"/>
</dbReference>
<dbReference type="KEGG" id="lak:106170635"/>
<dbReference type="Gene3D" id="3.30.1330.30">
    <property type="match status" value="1"/>
</dbReference>
<dbReference type="GeneID" id="106170635"/>
<evidence type="ECO:0000256" key="1">
    <source>
        <dbReference type="ARBA" id="ARBA00007361"/>
    </source>
</evidence>